<dbReference type="Proteomes" id="UP000077787">
    <property type="component" value="Chromosome"/>
</dbReference>
<dbReference type="EMBL" id="CP015641">
    <property type="protein sequence ID" value="ANF25998.1"/>
    <property type="molecule type" value="Genomic_DNA"/>
</dbReference>
<dbReference type="AlphaFoldDB" id="A0A172WR73"/>
<protein>
    <submittedName>
        <fullName evidence="1">Uncharacterized protein</fullName>
    </submittedName>
</protein>
<evidence type="ECO:0000313" key="1">
    <source>
        <dbReference type="EMBL" id="ANF25998.1"/>
    </source>
</evidence>
<name>A0A172WR73_STUST</name>
<reference evidence="1 2" key="1">
    <citation type="submission" date="2016-05" db="EMBL/GenBank/DDBJ databases">
        <title>Genome sequence of Pseudomonas stutzeri 273 and identification of the exopolysaccharide biosynthesis locus.</title>
        <authorList>
            <person name="Wu S."/>
            <person name="Sun C."/>
        </authorList>
    </citation>
    <scope>NUCLEOTIDE SEQUENCE [LARGE SCALE GENOMIC DNA]</scope>
    <source>
        <strain evidence="1 2">273</strain>
    </source>
</reference>
<proteinExistence type="predicted"/>
<evidence type="ECO:0000313" key="2">
    <source>
        <dbReference type="Proteomes" id="UP000077787"/>
    </source>
</evidence>
<organism evidence="1 2">
    <name type="scientific">Stutzerimonas stutzeri</name>
    <name type="common">Pseudomonas stutzeri</name>
    <dbReference type="NCBI Taxonomy" id="316"/>
    <lineage>
        <taxon>Bacteria</taxon>
        <taxon>Pseudomonadati</taxon>
        <taxon>Pseudomonadota</taxon>
        <taxon>Gammaproteobacteria</taxon>
        <taxon>Pseudomonadales</taxon>
        <taxon>Pseudomonadaceae</taxon>
        <taxon>Stutzerimonas</taxon>
    </lineage>
</organism>
<accession>A0A172WR73</accession>
<gene>
    <name evidence="1" type="ORF">PS273GM_13020</name>
</gene>
<sequence length="198" mass="22048">MVARLSTDAGRYIRLALSERTCRERDGNMNDIWNEAPEGATHYTPANETECLNAVYWRVIEGVFVKAWAVLGNGSLSECKSGCEFDLTRPDVVTRPWTGEGLPPVGTVCEAWHNGSAQGVVEVRYAGDCMVLWNVKLKHEQCSVAENYSFRPIRAPEQIAAEERESHINGMLCHDALGGTRRGLAEALYDAGYRRVEQ</sequence>